<protein>
    <submittedName>
        <fullName evidence="3">Mce related protein</fullName>
    </submittedName>
</protein>
<evidence type="ECO:0000256" key="1">
    <source>
        <dbReference type="SAM" id="Phobius"/>
    </source>
</evidence>
<keyword evidence="1" id="KW-1133">Transmembrane helix</keyword>
<dbReference type="InterPro" id="IPR052336">
    <property type="entry name" value="MlaD_Phospholipid_Transporter"/>
</dbReference>
<dbReference type="RefSeq" id="WP_148594342.1">
    <property type="nucleotide sequence ID" value="NZ_CP042997.1"/>
</dbReference>
<name>A0A5B9W2U7_9BACT</name>
<gene>
    <name evidence="3" type="ORF">OJF2_29500</name>
</gene>
<organism evidence="3 4">
    <name type="scientific">Aquisphaera giovannonii</name>
    <dbReference type="NCBI Taxonomy" id="406548"/>
    <lineage>
        <taxon>Bacteria</taxon>
        <taxon>Pseudomonadati</taxon>
        <taxon>Planctomycetota</taxon>
        <taxon>Planctomycetia</taxon>
        <taxon>Isosphaerales</taxon>
        <taxon>Isosphaeraceae</taxon>
        <taxon>Aquisphaera</taxon>
    </lineage>
</organism>
<dbReference type="PANTHER" id="PTHR33371">
    <property type="entry name" value="INTERMEMBRANE PHOSPHOLIPID TRANSPORT SYSTEM BINDING PROTEIN MLAD-RELATED"/>
    <property type="match status" value="1"/>
</dbReference>
<dbReference type="OrthoDB" id="260338at2"/>
<feature type="domain" description="Mce/MlaD" evidence="2">
    <location>
        <begin position="40"/>
        <end position="117"/>
    </location>
</feature>
<keyword evidence="4" id="KW-1185">Reference proteome</keyword>
<feature type="transmembrane region" description="Helical" evidence="1">
    <location>
        <begin position="12"/>
        <end position="29"/>
    </location>
</feature>
<accession>A0A5B9W2U7</accession>
<reference evidence="3 4" key="1">
    <citation type="submission" date="2019-08" db="EMBL/GenBank/DDBJ databases">
        <title>Deep-cultivation of Planctomycetes and their phenomic and genomic characterization uncovers novel biology.</title>
        <authorList>
            <person name="Wiegand S."/>
            <person name="Jogler M."/>
            <person name="Boedeker C."/>
            <person name="Pinto D."/>
            <person name="Vollmers J."/>
            <person name="Rivas-Marin E."/>
            <person name="Kohn T."/>
            <person name="Peeters S.H."/>
            <person name="Heuer A."/>
            <person name="Rast P."/>
            <person name="Oberbeckmann S."/>
            <person name="Bunk B."/>
            <person name="Jeske O."/>
            <person name="Meyerdierks A."/>
            <person name="Storesund J.E."/>
            <person name="Kallscheuer N."/>
            <person name="Luecker S."/>
            <person name="Lage O.M."/>
            <person name="Pohl T."/>
            <person name="Merkel B.J."/>
            <person name="Hornburger P."/>
            <person name="Mueller R.-W."/>
            <person name="Bruemmer F."/>
            <person name="Labrenz M."/>
            <person name="Spormann A.M."/>
            <person name="Op den Camp H."/>
            <person name="Overmann J."/>
            <person name="Amann R."/>
            <person name="Jetten M.S.M."/>
            <person name="Mascher T."/>
            <person name="Medema M.H."/>
            <person name="Devos D.P."/>
            <person name="Kaster A.-K."/>
            <person name="Ovreas L."/>
            <person name="Rohde M."/>
            <person name="Galperin M.Y."/>
            <person name="Jogler C."/>
        </authorList>
    </citation>
    <scope>NUCLEOTIDE SEQUENCE [LARGE SCALE GENOMIC DNA]</scope>
    <source>
        <strain evidence="3 4">OJF2</strain>
    </source>
</reference>
<sequence>MNERVMQFRIGMFVIVAGLVLTMLIVWFGESPALLRDQAYLRARYAEAPGVLEGVAVRKSGIRVGEVVAIAFDERPGQPDGVLVTLAIERKYSIRKGSVPRLSRSLIGDVSIDLLPGTGEGAMELGRKPADAPVVEGEVSVDPGKALAAATQAFDQAGDTLRSINEAATGLAKITRSADKVDEFLKTWTDTGRDVSSAGKGISTFIKDNEGDFRAAVADIRKVGDKLNETLGPETQDAVKTGVAKFSSASARLDGVLAEFSPVSKDLGAPASHAPTTDVGQAVRRINRVAADLELLSGALRNRQGTLNTDGTIQKLLTQAEIYENYNAMAINATQALNQFKTILATLRAFAERVSRDPSALSRGMLQR</sequence>
<evidence type="ECO:0000259" key="2">
    <source>
        <dbReference type="Pfam" id="PF02470"/>
    </source>
</evidence>
<dbReference type="Proteomes" id="UP000324233">
    <property type="component" value="Chromosome"/>
</dbReference>
<evidence type="ECO:0000313" key="3">
    <source>
        <dbReference type="EMBL" id="QEH34411.1"/>
    </source>
</evidence>
<keyword evidence="1" id="KW-0812">Transmembrane</keyword>
<keyword evidence="1" id="KW-0472">Membrane</keyword>
<dbReference type="InterPro" id="IPR003399">
    <property type="entry name" value="Mce/MlaD"/>
</dbReference>
<proteinExistence type="predicted"/>
<dbReference type="PANTHER" id="PTHR33371:SF4">
    <property type="entry name" value="INTERMEMBRANE PHOSPHOLIPID TRANSPORT SYSTEM BINDING PROTEIN MLAD"/>
    <property type="match status" value="1"/>
</dbReference>
<evidence type="ECO:0000313" key="4">
    <source>
        <dbReference type="Proteomes" id="UP000324233"/>
    </source>
</evidence>
<dbReference type="Pfam" id="PF02470">
    <property type="entry name" value="MlaD"/>
    <property type="match status" value="1"/>
</dbReference>
<dbReference type="KEGG" id="agv:OJF2_29500"/>
<dbReference type="AlphaFoldDB" id="A0A5B9W2U7"/>
<dbReference type="EMBL" id="CP042997">
    <property type="protein sequence ID" value="QEH34411.1"/>
    <property type="molecule type" value="Genomic_DNA"/>
</dbReference>